<dbReference type="SUPFAM" id="SSF51445">
    <property type="entry name" value="(Trans)glycosidases"/>
    <property type="match status" value="1"/>
</dbReference>
<gene>
    <name evidence="4" type="ORF">UFOPK3547_01051</name>
</gene>
<sequence>MSRSHHFPSRALIAAIAVCALSLGLFATAASAQAPQGGALPKNFLWGTAIAGFQSEMGRGRDIDRTSDWWSWVHDSANISSKLTSGDLPENGPGFWSRYSSDVKLARKGLGANLFRLGFEWSRLFPNAPQGLPAGASDTSPEMLRALDAQADPAAVARYRQILKSVRANRMSPLVTLNHFTLPGWIHDPLAVREALRGRGANADLPPLEKAGWLDDQTVPQFGRYAAWAAWRFGDLVDRWAPINEPMVVATNGYVNIPGALAGNFPPGVYSFTAATKAIRNLEAANTVAYEAVKKMDPKSKVGLVQNMVAFTPGDPASSADIKATAHADYLFNRLFVNGAVHGDIDGNADGVLQPGEKSLHGRRADFVGVNYYFRGRIKALGFSFTPKIPILDFLPRTTYRWKLAPTARECPTLCSDFGSEIYPAGFRQVLRTAGSWKLPVIVTESGIADARDRLRPAFLRDHLRQMRAAIKAKDANVTGWIGWSLTDNFEWVAGYEPKFGLYSFNSATLKRTPRSASVKLLRRAMTTNRVP</sequence>
<dbReference type="PANTHER" id="PTHR10353:SF209">
    <property type="entry name" value="GALACTOLIPID GALACTOSYLTRANSFERASE SFR2, CHLOROPLASTIC"/>
    <property type="match status" value="1"/>
</dbReference>
<protein>
    <submittedName>
        <fullName evidence="4">Unannotated protein</fullName>
    </submittedName>
</protein>
<evidence type="ECO:0000256" key="1">
    <source>
        <dbReference type="ARBA" id="ARBA00010838"/>
    </source>
</evidence>
<dbReference type="EMBL" id="CAESAN010000083">
    <property type="protein sequence ID" value="CAB4345174.1"/>
    <property type="molecule type" value="Genomic_DNA"/>
</dbReference>
<comment type="similarity">
    <text evidence="1">Belongs to the glycosyl hydrolase 1 family.</text>
</comment>
<reference evidence="4" key="1">
    <citation type="submission" date="2020-05" db="EMBL/GenBank/DDBJ databases">
        <authorList>
            <person name="Chiriac C."/>
            <person name="Salcher M."/>
            <person name="Ghai R."/>
            <person name="Kavagutti S V."/>
        </authorList>
    </citation>
    <scope>NUCLEOTIDE SEQUENCE</scope>
</reference>
<organism evidence="4">
    <name type="scientific">freshwater metagenome</name>
    <dbReference type="NCBI Taxonomy" id="449393"/>
    <lineage>
        <taxon>unclassified sequences</taxon>
        <taxon>metagenomes</taxon>
        <taxon>ecological metagenomes</taxon>
    </lineage>
</organism>
<dbReference type="AlphaFoldDB" id="A0A6J5ZR29"/>
<dbReference type="InterPro" id="IPR001360">
    <property type="entry name" value="Glyco_hydro_1"/>
</dbReference>
<name>A0A6J5ZR29_9ZZZZ</name>
<dbReference type="PROSITE" id="PS00653">
    <property type="entry name" value="GLYCOSYL_HYDROL_F1_2"/>
    <property type="match status" value="1"/>
</dbReference>
<dbReference type="GO" id="GO:0005975">
    <property type="term" value="P:carbohydrate metabolic process"/>
    <property type="evidence" value="ECO:0007669"/>
    <property type="project" value="InterPro"/>
</dbReference>
<dbReference type="InterPro" id="IPR033132">
    <property type="entry name" value="GH_1_N_CS"/>
</dbReference>
<dbReference type="InterPro" id="IPR017853">
    <property type="entry name" value="GH"/>
</dbReference>
<dbReference type="PANTHER" id="PTHR10353">
    <property type="entry name" value="GLYCOSYL HYDROLASE"/>
    <property type="match status" value="1"/>
</dbReference>
<accession>A0A6J5ZR29</accession>
<dbReference type="GO" id="GO:0008422">
    <property type="term" value="F:beta-glucosidase activity"/>
    <property type="evidence" value="ECO:0007669"/>
    <property type="project" value="TreeGrafter"/>
</dbReference>
<keyword evidence="2" id="KW-0378">Hydrolase</keyword>
<evidence type="ECO:0000256" key="3">
    <source>
        <dbReference type="ARBA" id="ARBA00023295"/>
    </source>
</evidence>
<dbReference type="Gene3D" id="3.20.20.80">
    <property type="entry name" value="Glycosidases"/>
    <property type="match status" value="1"/>
</dbReference>
<keyword evidence="3" id="KW-0326">Glycosidase</keyword>
<evidence type="ECO:0000256" key="2">
    <source>
        <dbReference type="ARBA" id="ARBA00022801"/>
    </source>
</evidence>
<proteinExistence type="inferred from homology"/>
<dbReference type="Pfam" id="PF00232">
    <property type="entry name" value="Glyco_hydro_1"/>
    <property type="match status" value="2"/>
</dbReference>
<dbReference type="PRINTS" id="PR00131">
    <property type="entry name" value="GLHYDRLASE1"/>
</dbReference>
<evidence type="ECO:0000313" key="4">
    <source>
        <dbReference type="EMBL" id="CAB4345174.1"/>
    </source>
</evidence>